<gene>
    <name evidence="1" type="ORF">GOP47_0013843</name>
</gene>
<accession>A0A9D4UQ94</accession>
<protein>
    <submittedName>
        <fullName evidence="1">Uncharacterized protein</fullName>
    </submittedName>
</protein>
<reference evidence="1" key="1">
    <citation type="submission" date="2021-01" db="EMBL/GenBank/DDBJ databases">
        <title>Adiantum capillus-veneris genome.</title>
        <authorList>
            <person name="Fang Y."/>
            <person name="Liao Q."/>
        </authorList>
    </citation>
    <scope>NUCLEOTIDE SEQUENCE</scope>
    <source>
        <strain evidence="1">H3</strain>
        <tissue evidence="1">Leaf</tissue>
    </source>
</reference>
<evidence type="ECO:0000313" key="2">
    <source>
        <dbReference type="Proteomes" id="UP000886520"/>
    </source>
</evidence>
<organism evidence="1 2">
    <name type="scientific">Adiantum capillus-veneris</name>
    <name type="common">Maidenhair fern</name>
    <dbReference type="NCBI Taxonomy" id="13818"/>
    <lineage>
        <taxon>Eukaryota</taxon>
        <taxon>Viridiplantae</taxon>
        <taxon>Streptophyta</taxon>
        <taxon>Embryophyta</taxon>
        <taxon>Tracheophyta</taxon>
        <taxon>Polypodiopsida</taxon>
        <taxon>Polypodiidae</taxon>
        <taxon>Polypodiales</taxon>
        <taxon>Pteridineae</taxon>
        <taxon>Pteridaceae</taxon>
        <taxon>Vittarioideae</taxon>
        <taxon>Adiantum</taxon>
    </lineage>
</organism>
<dbReference type="Proteomes" id="UP000886520">
    <property type="component" value="Chromosome 13"/>
</dbReference>
<comment type="caution">
    <text evidence="1">The sequence shown here is derived from an EMBL/GenBank/DDBJ whole genome shotgun (WGS) entry which is preliminary data.</text>
</comment>
<evidence type="ECO:0000313" key="1">
    <source>
        <dbReference type="EMBL" id="KAI5071592.1"/>
    </source>
</evidence>
<keyword evidence="2" id="KW-1185">Reference proteome</keyword>
<sequence length="125" mass="14102">MGRHITIYGPKLGNKLLLMFESRTIEVKNSTLKLHFGINSPAITLHPLSLSMEEVKMEPVQGADGDDIYVLDHNMFQFYKVRECVDIAPADQRGSKVNPLTLEDGEENHLSVIDMIKNMLKESCT</sequence>
<dbReference type="AlphaFoldDB" id="A0A9D4UQ94"/>
<proteinExistence type="predicted"/>
<dbReference type="OrthoDB" id="2010517at2759"/>
<dbReference type="EMBL" id="JABFUD020000013">
    <property type="protein sequence ID" value="KAI5071592.1"/>
    <property type="molecule type" value="Genomic_DNA"/>
</dbReference>
<name>A0A9D4UQ94_ADICA</name>